<comment type="caution">
    <text evidence="1">The sequence shown here is derived from an EMBL/GenBank/DDBJ whole genome shotgun (WGS) entry which is preliminary data.</text>
</comment>
<evidence type="ECO:0000313" key="2">
    <source>
        <dbReference type="Proteomes" id="UP001221142"/>
    </source>
</evidence>
<dbReference type="Proteomes" id="UP001221142">
    <property type="component" value="Unassembled WGS sequence"/>
</dbReference>
<keyword evidence="2" id="KW-1185">Reference proteome</keyword>
<dbReference type="Gene3D" id="3.80.10.10">
    <property type="entry name" value="Ribonuclease Inhibitor"/>
    <property type="match status" value="1"/>
</dbReference>
<evidence type="ECO:0000313" key="1">
    <source>
        <dbReference type="EMBL" id="KAJ7612568.1"/>
    </source>
</evidence>
<sequence>MQRCLQVPELVNLFCSHLYEAKSPHSRRSPNVGSCAGLGDLAVLAVTAKIFSRHALALMWNSVTFEILLRCLPTDCYESFMMHSVIYSSGHDKEERTSEVIDMIRPLDESDFERIRIYAPFIRNLWCGDEKSKFLPSTLPWFHDNPLPNLRGLYWMHGESDFHHIQFFLSPRITTLHIGHPSLAALTFLLALPRRFPQLAYLALFTELDGVPSLEISAVPTVSACLRGLHAIESLTLATDTLDAPALEHLARLRIPSLRHLDVSGVPADLKPLGGEKAYFASLRALHFTSDIQSACRFLEWCPQKLALAKFSAEISEAATAQEVQHMLSVAVGGIVDSSLRDFSLHNANTTGLDSTVHLISSSSLRTLFAFTNMTSVVIESAFGIDVDDATVTDMARTWPRIERLELRSYRGTPNPRATLQCLEVLAKECPRLTHLGIALDASSVPKLRLGVRGKGSSTSTSTSLRHLDVGASPISRPTSVAKWMKHFFPRLLGIKTLTDELELKKGQSEASEGLVDGTVRYGRHWKKVLNILSESRNSEWDGWGFGYVQIAPK</sequence>
<dbReference type="AlphaFoldDB" id="A0AAD7FAN3"/>
<gene>
    <name evidence="1" type="ORF">FB45DRAFT_301713</name>
</gene>
<dbReference type="InterPro" id="IPR032675">
    <property type="entry name" value="LRR_dom_sf"/>
</dbReference>
<protein>
    <submittedName>
        <fullName evidence="1">Uncharacterized protein</fullName>
    </submittedName>
</protein>
<organism evidence="1 2">
    <name type="scientific">Roridomyces roridus</name>
    <dbReference type="NCBI Taxonomy" id="1738132"/>
    <lineage>
        <taxon>Eukaryota</taxon>
        <taxon>Fungi</taxon>
        <taxon>Dikarya</taxon>
        <taxon>Basidiomycota</taxon>
        <taxon>Agaricomycotina</taxon>
        <taxon>Agaricomycetes</taxon>
        <taxon>Agaricomycetidae</taxon>
        <taxon>Agaricales</taxon>
        <taxon>Marasmiineae</taxon>
        <taxon>Mycenaceae</taxon>
        <taxon>Roridomyces</taxon>
    </lineage>
</organism>
<proteinExistence type="predicted"/>
<dbReference type="EMBL" id="JARKIF010000030">
    <property type="protein sequence ID" value="KAJ7612568.1"/>
    <property type="molecule type" value="Genomic_DNA"/>
</dbReference>
<dbReference type="SUPFAM" id="SSF52058">
    <property type="entry name" value="L domain-like"/>
    <property type="match status" value="1"/>
</dbReference>
<reference evidence="1" key="1">
    <citation type="submission" date="2023-03" db="EMBL/GenBank/DDBJ databases">
        <title>Massive genome expansion in bonnet fungi (Mycena s.s.) driven by repeated elements and novel gene families across ecological guilds.</title>
        <authorList>
            <consortium name="Lawrence Berkeley National Laboratory"/>
            <person name="Harder C.B."/>
            <person name="Miyauchi S."/>
            <person name="Viragh M."/>
            <person name="Kuo A."/>
            <person name="Thoen E."/>
            <person name="Andreopoulos B."/>
            <person name="Lu D."/>
            <person name="Skrede I."/>
            <person name="Drula E."/>
            <person name="Henrissat B."/>
            <person name="Morin E."/>
            <person name="Kohler A."/>
            <person name="Barry K."/>
            <person name="LaButti K."/>
            <person name="Morin E."/>
            <person name="Salamov A."/>
            <person name="Lipzen A."/>
            <person name="Mereny Z."/>
            <person name="Hegedus B."/>
            <person name="Baldrian P."/>
            <person name="Stursova M."/>
            <person name="Weitz H."/>
            <person name="Taylor A."/>
            <person name="Grigoriev I.V."/>
            <person name="Nagy L.G."/>
            <person name="Martin F."/>
            <person name="Kauserud H."/>
        </authorList>
    </citation>
    <scope>NUCLEOTIDE SEQUENCE</scope>
    <source>
        <strain evidence="1">9284</strain>
    </source>
</reference>
<accession>A0AAD7FAN3</accession>
<name>A0AAD7FAN3_9AGAR</name>